<keyword evidence="1" id="KW-1133">Transmembrane helix</keyword>
<accession>A0A8D8Z3Q0</accession>
<evidence type="ECO:0000313" key="2">
    <source>
        <dbReference type="EMBL" id="CAG6739266.1"/>
    </source>
</evidence>
<protein>
    <submittedName>
        <fullName evidence="2">Uncharacterized protein</fullName>
    </submittedName>
</protein>
<keyword evidence="1" id="KW-0812">Transmembrane</keyword>
<sequence length="103" mass="12043">MFTSIFSNSFPLRRCFFIFIQTSFRSLFCFHILLWRKKSVRKCSTTSVESDKKINNKTSKTLVEVTLASPPKVYPKKRGVRCPLDLPNTYMVWCPLALPNTWC</sequence>
<organism evidence="2">
    <name type="scientific">Cacopsylla melanoneura</name>
    <dbReference type="NCBI Taxonomy" id="428564"/>
    <lineage>
        <taxon>Eukaryota</taxon>
        <taxon>Metazoa</taxon>
        <taxon>Ecdysozoa</taxon>
        <taxon>Arthropoda</taxon>
        <taxon>Hexapoda</taxon>
        <taxon>Insecta</taxon>
        <taxon>Pterygota</taxon>
        <taxon>Neoptera</taxon>
        <taxon>Paraneoptera</taxon>
        <taxon>Hemiptera</taxon>
        <taxon>Sternorrhyncha</taxon>
        <taxon>Psylloidea</taxon>
        <taxon>Psyllidae</taxon>
        <taxon>Psyllinae</taxon>
        <taxon>Cacopsylla</taxon>
    </lineage>
</organism>
<reference evidence="2" key="1">
    <citation type="submission" date="2021-05" db="EMBL/GenBank/DDBJ databases">
        <authorList>
            <person name="Alioto T."/>
            <person name="Alioto T."/>
            <person name="Gomez Garrido J."/>
        </authorList>
    </citation>
    <scope>NUCLEOTIDE SEQUENCE</scope>
</reference>
<dbReference type="AlphaFoldDB" id="A0A8D8Z3Q0"/>
<proteinExistence type="predicted"/>
<feature type="transmembrane region" description="Helical" evidence="1">
    <location>
        <begin position="16"/>
        <end position="35"/>
    </location>
</feature>
<evidence type="ECO:0000256" key="1">
    <source>
        <dbReference type="SAM" id="Phobius"/>
    </source>
</evidence>
<keyword evidence="1" id="KW-0472">Membrane</keyword>
<name>A0A8D8Z3Q0_9HEMI</name>
<dbReference type="EMBL" id="HBUF01412282">
    <property type="protein sequence ID" value="CAG6739266.1"/>
    <property type="molecule type" value="Transcribed_RNA"/>
</dbReference>